<evidence type="ECO:0000256" key="1">
    <source>
        <dbReference type="SAM" id="MobiDB-lite"/>
    </source>
</evidence>
<proteinExistence type="predicted"/>
<evidence type="ECO:0000313" key="2">
    <source>
        <dbReference type="EMBL" id="RCV47989.1"/>
    </source>
</evidence>
<name>A0A368SXS3_9ACTN</name>
<protein>
    <submittedName>
        <fullName evidence="2">Uncharacterized protein</fullName>
    </submittedName>
</protein>
<keyword evidence="3" id="KW-1185">Reference proteome</keyword>
<feature type="region of interest" description="Disordered" evidence="1">
    <location>
        <begin position="65"/>
        <end position="95"/>
    </location>
</feature>
<accession>A0A368SXS3</accession>
<comment type="caution">
    <text evidence="2">The sequence shown here is derived from an EMBL/GenBank/DDBJ whole genome shotgun (WGS) entry which is preliminary data.</text>
</comment>
<sequence length="95" mass="9159">MCGAPVAAFGLAEIDRAGVLRAALGARPGEVWLLRPDAHVAAVLPGADPAAVGAAVRAVLGRGGAVAGGSPVREGQVSLASPREETGDGVLPASG</sequence>
<gene>
    <name evidence="2" type="ORF">DEF24_26675</name>
</gene>
<evidence type="ECO:0000313" key="3">
    <source>
        <dbReference type="Proteomes" id="UP000253318"/>
    </source>
</evidence>
<organism evidence="2 3">
    <name type="scientific">Marinitenerispora sediminis</name>
    <dbReference type="NCBI Taxonomy" id="1931232"/>
    <lineage>
        <taxon>Bacteria</taxon>
        <taxon>Bacillati</taxon>
        <taxon>Actinomycetota</taxon>
        <taxon>Actinomycetes</taxon>
        <taxon>Streptosporangiales</taxon>
        <taxon>Nocardiopsidaceae</taxon>
        <taxon>Marinitenerispora</taxon>
    </lineage>
</organism>
<reference evidence="2 3" key="1">
    <citation type="submission" date="2018-04" db="EMBL/GenBank/DDBJ databases">
        <title>Novel actinobacteria from marine sediment.</title>
        <authorList>
            <person name="Ng Z.Y."/>
            <person name="Tan G.Y.A."/>
        </authorList>
    </citation>
    <scope>NUCLEOTIDE SEQUENCE [LARGE SCALE GENOMIC DNA]</scope>
    <source>
        <strain evidence="2 3">TPS81</strain>
    </source>
</reference>
<dbReference type="AlphaFoldDB" id="A0A368SXS3"/>
<dbReference type="Proteomes" id="UP000253318">
    <property type="component" value="Unassembled WGS sequence"/>
</dbReference>
<dbReference type="EMBL" id="QEIN01000435">
    <property type="protein sequence ID" value="RCV47989.1"/>
    <property type="molecule type" value="Genomic_DNA"/>
</dbReference>